<dbReference type="InterPro" id="IPR002491">
    <property type="entry name" value="ABC_transptr_periplasmic_BD"/>
</dbReference>
<evidence type="ECO:0000256" key="1">
    <source>
        <dbReference type="ARBA" id="ARBA00008814"/>
    </source>
</evidence>
<feature type="domain" description="Fe/B12 periplasmic-binding" evidence="4">
    <location>
        <begin position="69"/>
        <end position="320"/>
    </location>
</feature>
<keyword evidence="6" id="KW-1185">Reference proteome</keyword>
<dbReference type="AlphaFoldDB" id="A0A1D2YTD8"/>
<dbReference type="STRING" id="337097.BHF71_10485"/>
<dbReference type="InterPro" id="IPR054828">
    <property type="entry name" value="Vit_B12_bind_prot"/>
</dbReference>
<organism evidence="5 6">
    <name type="scientific">Vulcanibacillus modesticaldus</name>
    <dbReference type="NCBI Taxonomy" id="337097"/>
    <lineage>
        <taxon>Bacteria</taxon>
        <taxon>Bacillati</taxon>
        <taxon>Bacillota</taxon>
        <taxon>Bacilli</taxon>
        <taxon>Bacillales</taxon>
        <taxon>Bacillaceae</taxon>
        <taxon>Vulcanibacillus</taxon>
    </lineage>
</organism>
<sequence length="321" mass="35656">MFKKGFVLITVLVLVLGILSGCATVEDTSSDVNEGVDQEQTNNVTETNYPLTIKDDSSKEITINAEPKRIISLIPSNTEILYALGLDGRVVAVTIFDNYPVDVQERVEYVFEDGLNPNIEQIVALNPDLVILGAHSEQLLNSIRALNISVVQFNPQSINAVYETIEKIGLITNTNEKAQQVIAEMKEKEQSIVEKIANIAETDKVRVWVEVSSDLWTSGKGTFIDELITKAGGINIVEENGWVQYSEEKVIEANPQVIFTTYGYYTPNAVEQVLSREGWQQVDAIVNKRVINVDNDLVSRPGPRIIDGLGEIAKILYPDQF</sequence>
<protein>
    <submittedName>
        <fullName evidence="5">ABC transporter substrate-binding protein</fullName>
    </submittedName>
</protein>
<comment type="caution">
    <text evidence="5">The sequence shown here is derived from an EMBL/GenBank/DDBJ whole genome shotgun (WGS) entry which is preliminary data.</text>
</comment>
<dbReference type="GO" id="GO:0071281">
    <property type="term" value="P:cellular response to iron ion"/>
    <property type="evidence" value="ECO:0007669"/>
    <property type="project" value="TreeGrafter"/>
</dbReference>
<evidence type="ECO:0000256" key="2">
    <source>
        <dbReference type="ARBA" id="ARBA00022729"/>
    </source>
</evidence>
<dbReference type="OrthoDB" id="9816357at2"/>
<dbReference type="Gene3D" id="3.40.50.1980">
    <property type="entry name" value="Nitrogenase molybdenum iron protein domain"/>
    <property type="match status" value="2"/>
</dbReference>
<gene>
    <name evidence="5" type="ORF">BHF71_10485</name>
</gene>
<dbReference type="RefSeq" id="WP_069657164.1">
    <property type="nucleotide sequence ID" value="NZ_MIJF01000042.1"/>
</dbReference>
<evidence type="ECO:0000259" key="4">
    <source>
        <dbReference type="PROSITE" id="PS50983"/>
    </source>
</evidence>
<dbReference type="Pfam" id="PF01497">
    <property type="entry name" value="Peripla_BP_2"/>
    <property type="match status" value="1"/>
</dbReference>
<reference evidence="5 6" key="1">
    <citation type="submission" date="2016-09" db="EMBL/GenBank/DDBJ databases">
        <title>Draft genome sequence for the type strain of Vulcanibacillus modesticaldus BR, a strictly anaerobic, moderately thermophilic, and nitrate-reducing bacterium from deep sea-hydrothermal vents of the Mid-Atlantic Ridge.</title>
        <authorList>
            <person name="Abin C.A."/>
            <person name="Hollibaugh J.T."/>
        </authorList>
    </citation>
    <scope>NUCLEOTIDE SEQUENCE [LARGE SCALE GENOMIC DNA]</scope>
    <source>
        <strain evidence="5 6">BR</strain>
    </source>
</reference>
<dbReference type="Proteomes" id="UP000243739">
    <property type="component" value="Unassembled WGS sequence"/>
</dbReference>
<evidence type="ECO:0000313" key="5">
    <source>
        <dbReference type="EMBL" id="OEF98964.1"/>
    </source>
</evidence>
<dbReference type="PANTHER" id="PTHR30535:SF34">
    <property type="entry name" value="MOLYBDATE-BINDING PROTEIN MOLA"/>
    <property type="match status" value="1"/>
</dbReference>
<proteinExistence type="inferred from homology"/>
<evidence type="ECO:0000256" key="3">
    <source>
        <dbReference type="SAM" id="SignalP"/>
    </source>
</evidence>
<accession>A0A1D2YTD8</accession>
<dbReference type="InterPro" id="IPR050902">
    <property type="entry name" value="ABC_Transporter_SBP"/>
</dbReference>
<name>A0A1D2YTD8_9BACI</name>
<evidence type="ECO:0000313" key="6">
    <source>
        <dbReference type="Proteomes" id="UP000243739"/>
    </source>
</evidence>
<dbReference type="NCBIfam" id="NF038402">
    <property type="entry name" value="TroA_like"/>
    <property type="match status" value="1"/>
</dbReference>
<feature type="chain" id="PRO_5008912732" evidence="3">
    <location>
        <begin position="24"/>
        <end position="321"/>
    </location>
</feature>
<keyword evidence="2 3" id="KW-0732">Signal</keyword>
<dbReference type="PROSITE" id="PS51257">
    <property type="entry name" value="PROKAR_LIPOPROTEIN"/>
    <property type="match status" value="1"/>
</dbReference>
<comment type="similarity">
    <text evidence="1">Belongs to the bacterial solute-binding protein 8 family.</text>
</comment>
<dbReference type="CDD" id="cd01143">
    <property type="entry name" value="YvrC"/>
    <property type="match status" value="1"/>
</dbReference>
<dbReference type="PANTHER" id="PTHR30535">
    <property type="entry name" value="VITAMIN B12-BINDING PROTEIN"/>
    <property type="match status" value="1"/>
</dbReference>
<feature type="signal peptide" evidence="3">
    <location>
        <begin position="1"/>
        <end position="23"/>
    </location>
</feature>
<dbReference type="SUPFAM" id="SSF53807">
    <property type="entry name" value="Helical backbone' metal receptor"/>
    <property type="match status" value="1"/>
</dbReference>
<dbReference type="PROSITE" id="PS50983">
    <property type="entry name" value="FE_B12_PBP"/>
    <property type="match status" value="1"/>
</dbReference>
<dbReference type="EMBL" id="MIJF01000042">
    <property type="protein sequence ID" value="OEF98964.1"/>
    <property type="molecule type" value="Genomic_DNA"/>
</dbReference>